<organism evidence="3 4">
    <name type="scientific">Litorimonas taeanensis</name>
    <dbReference type="NCBI Taxonomy" id="568099"/>
    <lineage>
        <taxon>Bacteria</taxon>
        <taxon>Pseudomonadati</taxon>
        <taxon>Pseudomonadota</taxon>
        <taxon>Alphaproteobacteria</taxon>
        <taxon>Maricaulales</taxon>
        <taxon>Robiginitomaculaceae</taxon>
    </lineage>
</organism>
<feature type="compositionally biased region" description="Basic and acidic residues" evidence="1">
    <location>
        <begin position="153"/>
        <end position="205"/>
    </location>
</feature>
<name>A0A420WM31_9PROT</name>
<proteinExistence type="predicted"/>
<evidence type="ECO:0000256" key="2">
    <source>
        <dbReference type="SAM" id="SignalP"/>
    </source>
</evidence>
<dbReference type="OrthoDB" id="7629887at2"/>
<keyword evidence="4" id="KW-1185">Reference proteome</keyword>
<dbReference type="Proteomes" id="UP000282211">
    <property type="component" value="Unassembled WGS sequence"/>
</dbReference>
<sequence>MNLRHLALAVAPLAFWLSSPVFADNIANCEAVLLETIKDEKGNGGAKVASYRPATEFMASVYSEDEETLYEIDGLKIQAIMCKRLDVLPTSADFKILASGIPFFISQSFETSDSDLLSIFFKDGAFRHSYKGPGLSEETEALLAKRMTEFNAKEHDLAEKETALKASKSTKEKEEDTEQKDTNKTDPKTKTSEDSDTDAEVKTEVTTDDPALEPDNDHSTEVTPKESADKEGTDKENPDKANSDKDALSPEVVSSEVVSSEAVSSEAVSSTEETPAPLEETPESE</sequence>
<evidence type="ECO:0000256" key="1">
    <source>
        <dbReference type="SAM" id="MobiDB-lite"/>
    </source>
</evidence>
<dbReference type="InParanoid" id="A0A420WM31"/>
<feature type="signal peptide" evidence="2">
    <location>
        <begin position="1"/>
        <end position="23"/>
    </location>
</feature>
<keyword evidence="2" id="KW-0732">Signal</keyword>
<feature type="region of interest" description="Disordered" evidence="1">
    <location>
        <begin position="153"/>
        <end position="285"/>
    </location>
</feature>
<accession>A0A420WM31</accession>
<dbReference type="AlphaFoldDB" id="A0A420WM31"/>
<gene>
    <name evidence="3" type="ORF">DES40_1421</name>
</gene>
<dbReference type="RefSeq" id="WP_121099983.1">
    <property type="nucleotide sequence ID" value="NZ_RBII01000001.1"/>
</dbReference>
<feature type="chain" id="PRO_5019114131" description="Stringent starvation protein B" evidence="2">
    <location>
        <begin position="24"/>
        <end position="285"/>
    </location>
</feature>
<dbReference type="EMBL" id="RBII01000001">
    <property type="protein sequence ID" value="RKQ72084.1"/>
    <property type="molecule type" value="Genomic_DNA"/>
</dbReference>
<feature type="compositionally biased region" description="Low complexity" evidence="1">
    <location>
        <begin position="249"/>
        <end position="279"/>
    </location>
</feature>
<evidence type="ECO:0008006" key="5">
    <source>
        <dbReference type="Google" id="ProtNLM"/>
    </source>
</evidence>
<protein>
    <recommendedName>
        <fullName evidence="5">Stringent starvation protein B</fullName>
    </recommendedName>
</protein>
<reference evidence="3 4" key="1">
    <citation type="submission" date="2018-10" db="EMBL/GenBank/DDBJ databases">
        <title>Genomic Encyclopedia of Type Strains, Phase IV (KMG-IV): sequencing the most valuable type-strain genomes for metagenomic binning, comparative biology and taxonomic classification.</title>
        <authorList>
            <person name="Goeker M."/>
        </authorList>
    </citation>
    <scope>NUCLEOTIDE SEQUENCE [LARGE SCALE GENOMIC DNA]</scope>
    <source>
        <strain evidence="3 4">DSM 22008</strain>
    </source>
</reference>
<comment type="caution">
    <text evidence="3">The sequence shown here is derived from an EMBL/GenBank/DDBJ whole genome shotgun (WGS) entry which is preliminary data.</text>
</comment>
<evidence type="ECO:0000313" key="4">
    <source>
        <dbReference type="Proteomes" id="UP000282211"/>
    </source>
</evidence>
<feature type="compositionally biased region" description="Basic and acidic residues" evidence="1">
    <location>
        <begin position="215"/>
        <end position="248"/>
    </location>
</feature>
<evidence type="ECO:0000313" key="3">
    <source>
        <dbReference type="EMBL" id="RKQ72084.1"/>
    </source>
</evidence>